<evidence type="ECO:0000313" key="3">
    <source>
        <dbReference type="Proteomes" id="UP000078486"/>
    </source>
</evidence>
<reference evidence="2 3" key="1">
    <citation type="submission" date="2016-01" db="EMBL/GenBank/DDBJ databases">
        <title>High potential of lignocellulose degradation of a new Verrucomicrobia species.</title>
        <authorList>
            <person name="Wang Y."/>
            <person name="Shi Y."/>
            <person name="Qiu Z."/>
            <person name="Liu S."/>
            <person name="Yang H."/>
        </authorList>
    </citation>
    <scope>NUCLEOTIDE SEQUENCE [LARGE SCALE GENOMIC DNA]</scope>
    <source>
        <strain evidence="2 3">TSB47</strain>
    </source>
</reference>
<evidence type="ECO:0000256" key="1">
    <source>
        <dbReference type="SAM" id="MobiDB-lite"/>
    </source>
</evidence>
<feature type="region of interest" description="Disordered" evidence="1">
    <location>
        <begin position="224"/>
        <end position="269"/>
    </location>
</feature>
<organism evidence="2 3">
    <name type="scientific">Termitidicoccus mucosus</name>
    <dbReference type="NCBI Taxonomy" id="1184151"/>
    <lineage>
        <taxon>Bacteria</taxon>
        <taxon>Pseudomonadati</taxon>
        <taxon>Verrucomicrobiota</taxon>
        <taxon>Opitutia</taxon>
        <taxon>Opitutales</taxon>
        <taxon>Opitutaceae</taxon>
        <taxon>Termitidicoccus</taxon>
    </lineage>
</organism>
<keyword evidence="3" id="KW-1185">Reference proteome</keyword>
<proteinExistence type="predicted"/>
<protein>
    <submittedName>
        <fullName evidence="2">Uncharacterized protein</fullName>
    </submittedName>
</protein>
<evidence type="ECO:0000313" key="2">
    <source>
        <dbReference type="EMBL" id="OAM91873.1"/>
    </source>
</evidence>
<dbReference type="AlphaFoldDB" id="A0A178IPS3"/>
<dbReference type="Proteomes" id="UP000078486">
    <property type="component" value="Unassembled WGS sequence"/>
</dbReference>
<name>A0A178IPS3_9BACT</name>
<accession>A0A178IPS3</accession>
<feature type="compositionally biased region" description="Polar residues" evidence="1">
    <location>
        <begin position="224"/>
        <end position="235"/>
    </location>
</feature>
<dbReference type="STRING" id="1184151.AW736_26195"/>
<comment type="caution">
    <text evidence="2">The sequence shown here is derived from an EMBL/GenBank/DDBJ whole genome shotgun (WGS) entry which is preliminary data.</text>
</comment>
<sequence length="269" mass="30976">MGDPSFWEYFDVMVRNWYDAGDWAPLASTVAYGQVFTQTKVQKQDWQKGERCTVGPKKGETRNVIDYTKERLQTQTTTGLAEEWEPFDIPVGGWYDTSNWTPDPSTIPHGQAFTQTKTQRQNWRKGERCIVGPAPGTERNVVPYPRDQTITQSATGTQEIWNQVYWWTDWYPITDWEPADLSKVPVNTTVTQTMHFRRDQFMKEVSNLNNIRNDQTYIQSEFRSETRQAQGTQPLPTDATVKVKPKAPEVKVQNSQTKGGAQISVEDKK</sequence>
<gene>
    <name evidence="2" type="ORF">AW736_26195</name>
</gene>
<dbReference type="EMBL" id="LRRQ01000003">
    <property type="protein sequence ID" value="OAM91873.1"/>
    <property type="molecule type" value="Genomic_DNA"/>
</dbReference>